<evidence type="ECO:0000256" key="1">
    <source>
        <dbReference type="ARBA" id="ARBA00010990"/>
    </source>
</evidence>
<gene>
    <name evidence="5" type="ORF">SFRA_030315</name>
</gene>
<sequence length="284" mass="29595">MTHRIAPDGATGRPRGGPAPRDTGPEPGPTRPPGPAGGSGSSGSPLPRWLEPAGRSPGRPWSPDSGTEVWFVRVPEHAAYAEAERAVLDAEERRRADAFVRPPDRDRYQVAHVALRRLLGGYLATEPRSVELTREPCPGCGGPHGRPAVPGTPLHFSLSHAGDLVLLAFAPVPVGADVEEVPGERTVTEVASALHPGERAELAALPATGRPFAFTRCWTRKEAYLKATGTGLSEDPAATYVGAGPSPARLAGWALTDIPALPGYAAACAVRGTQHRPPAADSGG</sequence>
<evidence type="ECO:0000313" key="5">
    <source>
        <dbReference type="EMBL" id="RKM91082.1"/>
    </source>
</evidence>
<name>A0A3M8F4Y4_9ACTN</name>
<feature type="domain" description="4'-phosphopantetheinyl transferase" evidence="4">
    <location>
        <begin position="173"/>
        <end position="236"/>
    </location>
</feature>
<evidence type="ECO:0000256" key="3">
    <source>
        <dbReference type="SAM" id="MobiDB-lite"/>
    </source>
</evidence>
<proteinExistence type="inferred from homology"/>
<dbReference type="InterPro" id="IPR008278">
    <property type="entry name" value="4-PPantetheinyl_Trfase_dom"/>
</dbReference>
<organism evidence="5 6">
    <name type="scientific">Streptomyces xinghaiensis</name>
    <dbReference type="NCBI Taxonomy" id="1038928"/>
    <lineage>
        <taxon>Bacteria</taxon>
        <taxon>Bacillati</taxon>
        <taxon>Actinomycetota</taxon>
        <taxon>Actinomycetes</taxon>
        <taxon>Kitasatosporales</taxon>
        <taxon>Streptomycetaceae</taxon>
        <taxon>Streptomyces</taxon>
    </lineage>
</organism>
<dbReference type="GO" id="GO:0019878">
    <property type="term" value="P:lysine biosynthetic process via aminoadipic acid"/>
    <property type="evidence" value="ECO:0007669"/>
    <property type="project" value="TreeGrafter"/>
</dbReference>
<feature type="region of interest" description="Disordered" evidence="3">
    <location>
        <begin position="1"/>
        <end position="66"/>
    </location>
</feature>
<keyword evidence="6" id="KW-1185">Reference proteome</keyword>
<dbReference type="GO" id="GO:0005829">
    <property type="term" value="C:cytosol"/>
    <property type="evidence" value="ECO:0007669"/>
    <property type="project" value="TreeGrafter"/>
</dbReference>
<dbReference type="OrthoDB" id="190168at2"/>
<comment type="similarity">
    <text evidence="1">Belongs to the P-Pant transferase superfamily. Gsp/Sfp/HetI/AcpT family.</text>
</comment>
<accession>A0A3M8F4Y4</accession>
<evidence type="ECO:0000259" key="4">
    <source>
        <dbReference type="Pfam" id="PF01648"/>
    </source>
</evidence>
<dbReference type="GO" id="GO:0000287">
    <property type="term" value="F:magnesium ion binding"/>
    <property type="evidence" value="ECO:0007669"/>
    <property type="project" value="InterPro"/>
</dbReference>
<dbReference type="GO" id="GO:0008897">
    <property type="term" value="F:holo-[acyl-carrier-protein] synthase activity"/>
    <property type="evidence" value="ECO:0007669"/>
    <property type="project" value="InterPro"/>
</dbReference>
<dbReference type="Gene3D" id="3.90.470.20">
    <property type="entry name" value="4'-phosphopantetheinyl transferase domain"/>
    <property type="match status" value="1"/>
</dbReference>
<dbReference type="InterPro" id="IPR037143">
    <property type="entry name" value="4-PPantetheinyl_Trfase_dom_sf"/>
</dbReference>
<feature type="compositionally biased region" description="Low complexity" evidence="3">
    <location>
        <begin position="7"/>
        <end position="22"/>
    </location>
</feature>
<dbReference type="SUPFAM" id="SSF56214">
    <property type="entry name" value="4'-phosphopantetheinyl transferase"/>
    <property type="match status" value="2"/>
</dbReference>
<protein>
    <submittedName>
        <fullName evidence="5">4'-phosphopantetheinyl transferase superfamily protein</fullName>
    </submittedName>
</protein>
<feature type="compositionally biased region" description="Pro residues" evidence="3">
    <location>
        <begin position="26"/>
        <end position="35"/>
    </location>
</feature>
<dbReference type="InterPro" id="IPR050559">
    <property type="entry name" value="P-Pant_transferase_sf"/>
</dbReference>
<dbReference type="PANTHER" id="PTHR12215">
    <property type="entry name" value="PHOSPHOPANTETHEINE TRANSFERASE"/>
    <property type="match status" value="1"/>
</dbReference>
<evidence type="ECO:0000256" key="2">
    <source>
        <dbReference type="ARBA" id="ARBA00022679"/>
    </source>
</evidence>
<comment type="caution">
    <text evidence="5">The sequence shown here is derived from an EMBL/GenBank/DDBJ whole genome shotgun (WGS) entry which is preliminary data.</text>
</comment>
<keyword evidence="2 5" id="KW-0808">Transferase</keyword>
<dbReference type="Proteomes" id="UP000028058">
    <property type="component" value="Unassembled WGS sequence"/>
</dbReference>
<dbReference type="EMBL" id="JNAD02000019">
    <property type="protein sequence ID" value="RKM91082.1"/>
    <property type="molecule type" value="Genomic_DNA"/>
</dbReference>
<dbReference type="AlphaFoldDB" id="A0A3M8F4Y4"/>
<dbReference type="Pfam" id="PF01648">
    <property type="entry name" value="ACPS"/>
    <property type="match status" value="1"/>
</dbReference>
<reference evidence="5 6" key="1">
    <citation type="journal article" date="2014" name="Genome Announc.">
        <title>Draft Genome Sequence of Streptomyces fradiae ATCC 19609, a Strain Highly Sensitive to Antibiotics.</title>
        <authorList>
            <person name="Bekker O.B."/>
            <person name="Klimina K.M."/>
            <person name="Vatlin A.A."/>
            <person name="Zakharevich N.V."/>
            <person name="Kasianov A.S."/>
            <person name="Danilenko V.N."/>
        </authorList>
    </citation>
    <scope>NUCLEOTIDE SEQUENCE [LARGE SCALE GENOMIC DNA]</scope>
    <source>
        <strain evidence="5 6">ATCC 19609</strain>
    </source>
</reference>
<evidence type="ECO:0000313" key="6">
    <source>
        <dbReference type="Proteomes" id="UP000028058"/>
    </source>
</evidence>
<dbReference type="PANTHER" id="PTHR12215:SF10">
    <property type="entry name" value="L-AMINOADIPATE-SEMIALDEHYDE DEHYDROGENASE-PHOSPHOPANTETHEINYL TRANSFERASE"/>
    <property type="match status" value="1"/>
</dbReference>